<gene>
    <name evidence="1" type="ORF">BN13_800006</name>
</gene>
<accession>A0A077MF89</accession>
<keyword evidence="2" id="KW-1185">Reference proteome</keyword>
<dbReference type="Proteomes" id="UP000035720">
    <property type="component" value="Unassembled WGS sequence"/>
</dbReference>
<dbReference type="EMBL" id="CAJC01000195">
    <property type="protein sequence ID" value="CCI54705.1"/>
    <property type="molecule type" value="Genomic_DNA"/>
</dbReference>
<dbReference type="Gene3D" id="3.40.50.150">
    <property type="entry name" value="Vaccinia Virus protein VP39"/>
    <property type="match status" value="1"/>
</dbReference>
<organism evidence="1 2">
    <name type="scientific">Nostocoides jenkinsii Ben 74</name>
    <dbReference type="NCBI Taxonomy" id="1193518"/>
    <lineage>
        <taxon>Bacteria</taxon>
        <taxon>Bacillati</taxon>
        <taxon>Actinomycetota</taxon>
        <taxon>Actinomycetes</taxon>
        <taxon>Micrococcales</taxon>
        <taxon>Intrasporangiaceae</taxon>
        <taxon>Nostocoides</taxon>
    </lineage>
</organism>
<proteinExistence type="predicted"/>
<dbReference type="AlphaFoldDB" id="A0A077MF89"/>
<sequence length="34" mass="4024">MEHSTWLSFMRERLLLIRDLLAPDGSVWVHLDDA</sequence>
<name>A0A077MF89_9MICO</name>
<dbReference type="SUPFAM" id="SSF53335">
    <property type="entry name" value="S-adenosyl-L-methionine-dependent methyltransferases"/>
    <property type="match status" value="1"/>
</dbReference>
<dbReference type="InterPro" id="IPR029063">
    <property type="entry name" value="SAM-dependent_MTases_sf"/>
</dbReference>
<protein>
    <submittedName>
        <fullName evidence="1">Uncharacterized protein</fullName>
    </submittedName>
</protein>
<reference evidence="1 2" key="1">
    <citation type="journal article" date="2013" name="ISME J.">
        <title>A metabolic model for members of the genus Tetrasphaera involved in enhanced biological phosphorus removal.</title>
        <authorList>
            <person name="Kristiansen R."/>
            <person name="Nguyen H.T.T."/>
            <person name="Saunders A.M."/>
            <person name="Nielsen J.L."/>
            <person name="Wimmer R."/>
            <person name="Le V.Q."/>
            <person name="McIlroy S.J."/>
            <person name="Petrovski S."/>
            <person name="Seviour R.J."/>
            <person name="Calteau A."/>
            <person name="Nielsen K.L."/>
            <person name="Nielsen P.H."/>
        </authorList>
    </citation>
    <scope>NUCLEOTIDE SEQUENCE [LARGE SCALE GENOMIC DNA]</scope>
    <source>
        <strain evidence="1 2">Ben 74</strain>
    </source>
</reference>
<evidence type="ECO:0000313" key="1">
    <source>
        <dbReference type="EMBL" id="CCI54705.1"/>
    </source>
</evidence>
<evidence type="ECO:0000313" key="2">
    <source>
        <dbReference type="Proteomes" id="UP000035720"/>
    </source>
</evidence>
<dbReference type="STRING" id="1193518.BN13_800006"/>
<comment type="caution">
    <text evidence="1">The sequence shown here is derived from an EMBL/GenBank/DDBJ whole genome shotgun (WGS) entry which is preliminary data.</text>
</comment>